<evidence type="ECO:0000259" key="8">
    <source>
        <dbReference type="Pfam" id="PF00278"/>
    </source>
</evidence>
<dbReference type="Gene3D" id="3.20.20.10">
    <property type="entry name" value="Alanine racemase"/>
    <property type="match status" value="1"/>
</dbReference>
<dbReference type="InterPro" id="IPR022643">
    <property type="entry name" value="De-COase2_C"/>
</dbReference>
<comment type="catalytic activity">
    <reaction evidence="7">
        <text>L-ornithine + H(+) = putrescine + CO2</text>
        <dbReference type="Rhea" id="RHEA:22964"/>
        <dbReference type="ChEBI" id="CHEBI:15378"/>
        <dbReference type="ChEBI" id="CHEBI:16526"/>
        <dbReference type="ChEBI" id="CHEBI:46911"/>
        <dbReference type="ChEBI" id="CHEBI:326268"/>
        <dbReference type="EC" id="4.1.1.17"/>
    </reaction>
</comment>
<keyword evidence="4 10" id="KW-0456">Lyase</keyword>
<comment type="cofactor">
    <cofactor evidence="1">
        <name>pyridoxal 5'-phosphate</name>
        <dbReference type="ChEBI" id="CHEBI:597326"/>
    </cofactor>
</comment>
<dbReference type="PROSITE" id="PS00878">
    <property type="entry name" value="ODR_DC_2_1"/>
    <property type="match status" value="1"/>
</dbReference>
<dbReference type="GO" id="GO:0004586">
    <property type="term" value="F:ornithine decarboxylase activity"/>
    <property type="evidence" value="ECO:0007669"/>
    <property type="project" value="UniProtKB-EC"/>
</dbReference>
<dbReference type="PANTHER" id="PTHR11482">
    <property type="entry name" value="ARGININE/DIAMINOPIMELATE/ORNITHINE DECARBOXYLASE"/>
    <property type="match status" value="1"/>
</dbReference>
<dbReference type="Gene3D" id="2.40.37.10">
    <property type="entry name" value="Lyase, Ornithine Decarboxylase, Chain A, domain 1"/>
    <property type="match status" value="1"/>
</dbReference>
<evidence type="ECO:0000256" key="6">
    <source>
        <dbReference type="ARBA" id="ARBA00034138"/>
    </source>
</evidence>
<dbReference type="AlphaFoldDB" id="A0A3B0S177"/>
<dbReference type="GO" id="GO:0033387">
    <property type="term" value="P:putrescine biosynthetic process from arginine, via ornithine"/>
    <property type="evidence" value="ECO:0007669"/>
    <property type="project" value="TreeGrafter"/>
</dbReference>
<accession>A0A3B0S177</accession>
<dbReference type="FunFam" id="3.20.20.10:FF:000008">
    <property type="entry name" value="Ornithine decarboxylase"/>
    <property type="match status" value="1"/>
</dbReference>
<evidence type="ECO:0000256" key="2">
    <source>
        <dbReference type="ARBA" id="ARBA00008872"/>
    </source>
</evidence>
<dbReference type="InterPro" id="IPR022653">
    <property type="entry name" value="De-COase2_pyr-phos_BS"/>
</dbReference>
<evidence type="ECO:0000256" key="4">
    <source>
        <dbReference type="ARBA" id="ARBA00023239"/>
    </source>
</evidence>
<evidence type="ECO:0000256" key="7">
    <source>
        <dbReference type="ARBA" id="ARBA00049127"/>
    </source>
</evidence>
<dbReference type="CDD" id="cd00622">
    <property type="entry name" value="PLPDE_III_ODC"/>
    <property type="match status" value="1"/>
</dbReference>
<feature type="domain" description="Orn/DAP/Arg decarboxylase 2 C-terminal" evidence="8">
    <location>
        <begin position="266"/>
        <end position="346"/>
    </location>
</feature>
<dbReference type="EMBL" id="UOEF01000187">
    <property type="protein sequence ID" value="VAV94576.1"/>
    <property type="molecule type" value="Genomic_DNA"/>
</dbReference>
<dbReference type="Pfam" id="PF00278">
    <property type="entry name" value="Orn_DAP_Arg_deC"/>
    <property type="match status" value="1"/>
</dbReference>
<dbReference type="SUPFAM" id="SSF50621">
    <property type="entry name" value="Alanine racemase C-terminal domain-like"/>
    <property type="match status" value="1"/>
</dbReference>
<evidence type="ECO:0000256" key="5">
    <source>
        <dbReference type="ARBA" id="ARBA00034115"/>
    </source>
</evidence>
<evidence type="ECO:0000256" key="3">
    <source>
        <dbReference type="ARBA" id="ARBA00022898"/>
    </source>
</evidence>
<dbReference type="PRINTS" id="PR01179">
    <property type="entry name" value="ODADCRBXLASE"/>
</dbReference>
<gene>
    <name evidence="10" type="ORF">MNBD_ALPHA04-873</name>
</gene>
<dbReference type="InterPro" id="IPR009006">
    <property type="entry name" value="Ala_racemase/Decarboxylase_C"/>
</dbReference>
<dbReference type="InterPro" id="IPR029066">
    <property type="entry name" value="PLP-binding_barrel"/>
</dbReference>
<reference evidence="10" key="1">
    <citation type="submission" date="2018-06" db="EMBL/GenBank/DDBJ databases">
        <authorList>
            <person name="Zhirakovskaya E."/>
        </authorList>
    </citation>
    <scope>NUCLEOTIDE SEQUENCE</scope>
</reference>
<dbReference type="GO" id="GO:0005737">
    <property type="term" value="C:cytoplasm"/>
    <property type="evidence" value="ECO:0007669"/>
    <property type="project" value="TreeGrafter"/>
</dbReference>
<protein>
    <recommendedName>
        <fullName evidence="6">ornithine decarboxylase</fullName>
        <ecNumber evidence="6">4.1.1.17</ecNumber>
    </recommendedName>
</protein>
<proteinExistence type="inferred from homology"/>
<dbReference type="PROSITE" id="PS00879">
    <property type="entry name" value="ODR_DC_2_2"/>
    <property type="match status" value="1"/>
</dbReference>
<dbReference type="PANTHER" id="PTHR11482:SF6">
    <property type="entry name" value="ORNITHINE DECARBOXYLASE 1-RELATED"/>
    <property type="match status" value="1"/>
</dbReference>
<dbReference type="InterPro" id="IPR002433">
    <property type="entry name" value="Orn_de-COase"/>
</dbReference>
<evidence type="ECO:0000256" key="1">
    <source>
        <dbReference type="ARBA" id="ARBA00001933"/>
    </source>
</evidence>
<dbReference type="InterPro" id="IPR022657">
    <property type="entry name" value="De-COase2_CS"/>
</dbReference>
<dbReference type="EC" id="4.1.1.17" evidence="6"/>
<feature type="domain" description="Orn/DAP/Arg decarboxylase 2 N-terminal" evidence="9">
    <location>
        <begin position="30"/>
        <end position="261"/>
    </location>
</feature>
<dbReference type="SUPFAM" id="SSF51419">
    <property type="entry name" value="PLP-binding barrel"/>
    <property type="match status" value="1"/>
</dbReference>
<comment type="pathway">
    <text evidence="5">Amine and polyamine biosynthesis; putrescine biosynthesis via L-ornithine pathway; putrescine from L-ornithine: step 1/1.</text>
</comment>
<sequence length="399" mass="44260">MHNFHDALELVKALRPDIPVLLNRPHAARRAARYFVDQFPGKSLYALKANPSPALLKLLFDEGITHYDVASIEEVRLVHSVLPGATLCFMHPVKSEKAITEAYHEHGVRVFSLDSLEELEKIERATDCAEDLILCVRIKVASEFAQLSLASKFGIPVEDSIELLQETRQIADQLGICFHVGSQAMTPLAFVHALEKARTAIVEASVTVDIINVGGGFPSVYPDLTPPSLNHYFSAIDRTFEDLPISYSAELWCEPGRALSAEYNSLIVKVERRRGNELYINDGAYGTLFDAAHIGWRFPVQLLGKNQGAQASLDYSFYGPTCDDMDYMAGPFVLPEDIKAGDFIEIGMLGAYGSAMRTKFNGYGSIDDYDVTNEPMVSLYVGENLDRSDRENVVSFPAR</sequence>
<dbReference type="Pfam" id="PF02784">
    <property type="entry name" value="Orn_Arg_deC_N"/>
    <property type="match status" value="1"/>
</dbReference>
<dbReference type="InterPro" id="IPR000183">
    <property type="entry name" value="Orn/DAP/Arg_de-COase"/>
</dbReference>
<evidence type="ECO:0000259" key="9">
    <source>
        <dbReference type="Pfam" id="PF02784"/>
    </source>
</evidence>
<comment type="similarity">
    <text evidence="2">Belongs to the Orn/Lys/Arg decarboxylase class-II family.</text>
</comment>
<organism evidence="10">
    <name type="scientific">hydrothermal vent metagenome</name>
    <dbReference type="NCBI Taxonomy" id="652676"/>
    <lineage>
        <taxon>unclassified sequences</taxon>
        <taxon>metagenomes</taxon>
        <taxon>ecological metagenomes</taxon>
    </lineage>
</organism>
<name>A0A3B0S177_9ZZZZ</name>
<dbReference type="InterPro" id="IPR022644">
    <property type="entry name" value="De-COase2_N"/>
</dbReference>
<keyword evidence="3" id="KW-0663">Pyridoxal phosphate</keyword>
<evidence type="ECO:0000313" key="10">
    <source>
        <dbReference type="EMBL" id="VAV94576.1"/>
    </source>
</evidence>